<feature type="region of interest" description="Disordered" evidence="2">
    <location>
        <begin position="1"/>
        <end position="41"/>
    </location>
</feature>
<dbReference type="PANTHER" id="PTHR43586">
    <property type="entry name" value="CYSTEINE DESULFURASE"/>
    <property type="match status" value="1"/>
</dbReference>
<dbReference type="Gene3D" id="3.40.640.10">
    <property type="entry name" value="Type I PLP-dependent aspartate aminotransferase-like (Major domain)"/>
    <property type="match status" value="1"/>
</dbReference>
<sequence>MPARSSKPLTPKASSAPRAPRARPNSFARSRTEAEMPVPHSPAPDWAALRAEFPATATTVYLDTARKALLPRCAGAAAQDWFADIASPEAGATAFAMGGVTRTRETVGRVFGAAPETIGLVRNTSEAMNIVATGLDWREGDNVVLSAAEHENNTFPWRPLARRGVELRIVPEGPDGVVSTDALRAAVDARTRVLTVAWLSYGTGQRADLDALADIARAQDALLVVDAIQALGVIDRRLDAMGADVVAAGGHKAQLSVTGAGLMHLGPRALERITPPFAAKYSFDTLDRTVADLHWAPGARRFEYGNPNFLGLAIQRRSAEFVGSIGLSAIETRVRDLTTLLIETLDLAHIPVRTPRLWSERGGIVSLETGRVSADALEAALAEDGIRVASKDGHLRAAIHFYNNEEDVTRFADRLLHHLRRLTA</sequence>
<dbReference type="InterPro" id="IPR000192">
    <property type="entry name" value="Aminotrans_V_dom"/>
</dbReference>
<name>A0A5B8G578_9RHOB</name>
<evidence type="ECO:0000256" key="1">
    <source>
        <dbReference type="ARBA" id="ARBA00022898"/>
    </source>
</evidence>
<keyword evidence="4" id="KW-0032">Aminotransferase</keyword>
<gene>
    <name evidence="4" type="ORF">FDP22_21640</name>
</gene>
<reference evidence="4 5" key="1">
    <citation type="submission" date="2019-06" db="EMBL/GenBank/DDBJ databases">
        <title>Genome sequence of Rhodobacteraceae bacterium D4M1.</title>
        <authorList>
            <person name="Cao J."/>
        </authorList>
    </citation>
    <scope>NUCLEOTIDE SEQUENCE [LARGE SCALE GENOMIC DNA]</scope>
    <source>
        <strain evidence="4 5">D4M1</strain>
        <plasmid evidence="5">pd4m1b</plasmid>
    </source>
</reference>
<evidence type="ECO:0000259" key="3">
    <source>
        <dbReference type="Pfam" id="PF00266"/>
    </source>
</evidence>
<dbReference type="Pfam" id="PF00266">
    <property type="entry name" value="Aminotran_5"/>
    <property type="match status" value="1"/>
</dbReference>
<keyword evidence="4" id="KW-0614">Plasmid</keyword>
<dbReference type="SUPFAM" id="SSF53383">
    <property type="entry name" value="PLP-dependent transferases"/>
    <property type="match status" value="1"/>
</dbReference>
<proteinExistence type="predicted"/>
<feature type="domain" description="Aminotransferase class V" evidence="3">
    <location>
        <begin position="60"/>
        <end position="410"/>
    </location>
</feature>
<dbReference type="InterPro" id="IPR015424">
    <property type="entry name" value="PyrdxlP-dep_Trfase"/>
</dbReference>
<evidence type="ECO:0000256" key="2">
    <source>
        <dbReference type="SAM" id="MobiDB-lite"/>
    </source>
</evidence>
<dbReference type="Gene3D" id="3.90.1150.10">
    <property type="entry name" value="Aspartate Aminotransferase, domain 1"/>
    <property type="match status" value="1"/>
</dbReference>
<evidence type="ECO:0000313" key="5">
    <source>
        <dbReference type="Proteomes" id="UP000305888"/>
    </source>
</evidence>
<dbReference type="AlphaFoldDB" id="A0A5B8G578"/>
<dbReference type="Proteomes" id="UP000305888">
    <property type="component" value="Plasmid pD4M1B"/>
</dbReference>
<dbReference type="OrthoDB" id="7814757at2"/>
<dbReference type="KEGG" id="ppru:FDP22_21640"/>
<dbReference type="InterPro" id="IPR015421">
    <property type="entry name" value="PyrdxlP-dep_Trfase_major"/>
</dbReference>
<dbReference type="InterPro" id="IPR015422">
    <property type="entry name" value="PyrdxlP-dep_Trfase_small"/>
</dbReference>
<dbReference type="GO" id="GO:0008483">
    <property type="term" value="F:transaminase activity"/>
    <property type="evidence" value="ECO:0007669"/>
    <property type="project" value="UniProtKB-KW"/>
</dbReference>
<geneLocation type="plasmid" evidence="5">
    <name>pd4m1b</name>
</geneLocation>
<keyword evidence="5" id="KW-1185">Reference proteome</keyword>
<organism evidence="4 5">
    <name type="scientific">Paroceanicella profunda</name>
    <dbReference type="NCBI Taxonomy" id="2579971"/>
    <lineage>
        <taxon>Bacteria</taxon>
        <taxon>Pseudomonadati</taxon>
        <taxon>Pseudomonadota</taxon>
        <taxon>Alphaproteobacteria</taxon>
        <taxon>Rhodobacterales</taxon>
        <taxon>Paracoccaceae</taxon>
        <taxon>Paroceanicella</taxon>
    </lineage>
</organism>
<accession>A0A5B8G578</accession>
<feature type="compositionally biased region" description="Low complexity" evidence="2">
    <location>
        <begin position="11"/>
        <end position="29"/>
    </location>
</feature>
<protein>
    <submittedName>
        <fullName evidence="4">Aminotransferase class V-fold PLP-dependent enzyme</fullName>
    </submittedName>
</protein>
<dbReference type="EMBL" id="CP040820">
    <property type="protein sequence ID" value="QDL94472.1"/>
    <property type="molecule type" value="Genomic_DNA"/>
</dbReference>
<evidence type="ECO:0000313" key="4">
    <source>
        <dbReference type="EMBL" id="QDL94472.1"/>
    </source>
</evidence>
<keyword evidence="1" id="KW-0663">Pyridoxal phosphate</keyword>
<keyword evidence="4" id="KW-0808">Transferase</keyword>
<dbReference type="PANTHER" id="PTHR43586:SF15">
    <property type="entry name" value="BLR3095 PROTEIN"/>
    <property type="match status" value="1"/>
</dbReference>